<gene>
    <name evidence="1" type="ORF">ACHKAR_07245</name>
</gene>
<dbReference type="RefSeq" id="WP_159585419.1">
    <property type="nucleotide sequence ID" value="NZ_JBIPKE010000014.1"/>
</dbReference>
<comment type="caution">
    <text evidence="1">The sequence shown here is derived from an EMBL/GenBank/DDBJ whole genome shotgun (WGS) entry which is preliminary data.</text>
</comment>
<organism evidence="1 2">
    <name type="scientific">Marinoscillum luteum</name>
    <dbReference type="NCBI Taxonomy" id="861051"/>
    <lineage>
        <taxon>Bacteria</taxon>
        <taxon>Pseudomonadati</taxon>
        <taxon>Bacteroidota</taxon>
        <taxon>Cytophagia</taxon>
        <taxon>Cytophagales</taxon>
        <taxon>Reichenbachiellaceae</taxon>
        <taxon>Marinoscillum</taxon>
    </lineage>
</organism>
<proteinExistence type="predicted"/>
<dbReference type="Proteomes" id="UP001610063">
    <property type="component" value="Unassembled WGS sequence"/>
</dbReference>
<protein>
    <recommendedName>
        <fullName evidence="3">Co-chaperone DjlA N-terminal domain-containing protein</fullName>
    </recommendedName>
</protein>
<evidence type="ECO:0008006" key="3">
    <source>
        <dbReference type="Google" id="ProtNLM"/>
    </source>
</evidence>
<evidence type="ECO:0000313" key="1">
    <source>
        <dbReference type="EMBL" id="MFH6983227.1"/>
    </source>
</evidence>
<reference evidence="1 2" key="1">
    <citation type="journal article" date="2013" name="Int. J. Syst. Evol. Microbiol.">
        <title>Marinoscillum luteum sp. nov., isolated from marine sediment.</title>
        <authorList>
            <person name="Cha I.T."/>
            <person name="Park S.J."/>
            <person name="Kim S.J."/>
            <person name="Kim J.G."/>
            <person name="Jung M.Y."/>
            <person name="Shin K.S."/>
            <person name="Kwon K.K."/>
            <person name="Yang S.H."/>
            <person name="Seo Y.S."/>
            <person name="Rhee S.K."/>
        </authorList>
    </citation>
    <scope>NUCLEOTIDE SEQUENCE [LARGE SCALE GENOMIC DNA]</scope>
    <source>
        <strain evidence="1 2">KCTC 23939</strain>
    </source>
</reference>
<dbReference type="EMBL" id="JBIPKE010000014">
    <property type="protein sequence ID" value="MFH6983227.1"/>
    <property type="molecule type" value="Genomic_DNA"/>
</dbReference>
<keyword evidence="2" id="KW-1185">Reference proteome</keyword>
<sequence>MEKEIKKAVMLLKSLILHYHGLDDDEKLILEAAAKELDAVEELAWADHFISEDYLSAFERSRDFFFKNLAESSNAEKLKHLKDVWEDNHQKGYVTEMETTAMIKLSKDWGVEKEFLKVIKN</sequence>
<evidence type="ECO:0000313" key="2">
    <source>
        <dbReference type="Proteomes" id="UP001610063"/>
    </source>
</evidence>
<name>A0ABW7N767_9BACT</name>
<accession>A0ABW7N767</accession>